<organism evidence="1 2">
    <name type="scientific">Mycobacterium parascrofulaceum ATCC BAA-614</name>
    <dbReference type="NCBI Taxonomy" id="525368"/>
    <lineage>
        <taxon>Bacteria</taxon>
        <taxon>Bacillati</taxon>
        <taxon>Actinomycetota</taxon>
        <taxon>Actinomycetes</taxon>
        <taxon>Mycobacteriales</taxon>
        <taxon>Mycobacteriaceae</taxon>
        <taxon>Mycobacterium</taxon>
        <taxon>Mycobacterium simiae complex</taxon>
    </lineage>
</organism>
<reference evidence="1 2" key="1">
    <citation type="submission" date="2010-04" db="EMBL/GenBank/DDBJ databases">
        <authorList>
            <person name="Muzny D."/>
            <person name="Qin X."/>
            <person name="Deng J."/>
            <person name="Jiang H."/>
            <person name="Liu Y."/>
            <person name="Qu J."/>
            <person name="Song X.-Z."/>
            <person name="Zhang L."/>
            <person name="Thornton R."/>
            <person name="Coyle M."/>
            <person name="Francisco L."/>
            <person name="Jackson L."/>
            <person name="Javaid M."/>
            <person name="Korchina V."/>
            <person name="Kovar C."/>
            <person name="Mata R."/>
            <person name="Mathew T."/>
            <person name="Ngo R."/>
            <person name="Nguyen L."/>
            <person name="Nguyen N."/>
            <person name="Okwuonu G."/>
            <person name="Ongeri F."/>
            <person name="Pham C."/>
            <person name="Simmons D."/>
            <person name="Wilczek-Boney K."/>
            <person name="Hale W."/>
            <person name="Jakkamsetti A."/>
            <person name="Pham P."/>
            <person name="Ruth R."/>
            <person name="San Lucas F."/>
            <person name="Warren J."/>
            <person name="Zhang J."/>
            <person name="Zhao Z."/>
            <person name="Zhou C."/>
            <person name="Zhu D."/>
            <person name="Lee S."/>
            <person name="Bess C."/>
            <person name="Blankenburg K."/>
            <person name="Forbes L."/>
            <person name="Fu Q."/>
            <person name="Gubbala S."/>
            <person name="Hirani K."/>
            <person name="Jayaseelan J.C."/>
            <person name="Lara F."/>
            <person name="Munidasa M."/>
            <person name="Palculict T."/>
            <person name="Patil S."/>
            <person name="Pu L.-L."/>
            <person name="Saada N."/>
            <person name="Tang L."/>
            <person name="Weissenberger G."/>
            <person name="Zhu Y."/>
            <person name="Hemphill L."/>
            <person name="Shang Y."/>
            <person name="Youmans B."/>
            <person name="Ayvaz T."/>
            <person name="Ross M."/>
            <person name="Santibanez J."/>
            <person name="Aqrawi P."/>
            <person name="Gross S."/>
            <person name="Joshi V."/>
            <person name="Fowler G."/>
            <person name="Nazareth L."/>
            <person name="Reid J."/>
            <person name="Worley K."/>
            <person name="Petrosino J."/>
            <person name="Highlander S."/>
            <person name="Gibbs R."/>
        </authorList>
    </citation>
    <scope>NUCLEOTIDE SEQUENCE [LARGE SCALE GENOMIC DNA]</scope>
    <source>
        <strain evidence="1 2">ATCC BAA-614</strain>
    </source>
</reference>
<dbReference type="HOGENOM" id="CLU_3161754_0_0_11"/>
<protein>
    <submittedName>
        <fullName evidence="1">Phosphomannomutase family protein</fullName>
    </submittedName>
</protein>
<name>D5PCU3_9MYCO</name>
<evidence type="ECO:0000313" key="1">
    <source>
        <dbReference type="EMBL" id="EFG76092.1"/>
    </source>
</evidence>
<comment type="caution">
    <text evidence="1">The sequence shown here is derived from an EMBL/GenBank/DDBJ whole genome shotgun (WGS) entry which is preliminary data.</text>
</comment>
<dbReference type="Proteomes" id="UP000003653">
    <property type="component" value="Unassembled WGS sequence"/>
</dbReference>
<keyword evidence="2" id="KW-1185">Reference proteome</keyword>
<evidence type="ECO:0000313" key="2">
    <source>
        <dbReference type="Proteomes" id="UP000003653"/>
    </source>
</evidence>
<proteinExistence type="predicted"/>
<sequence length="48" mass="4918">MTPGQWRRPAAPGDPGLAIAPAEWIAHDPDPATAAELAACAPDELAAR</sequence>
<dbReference type="AlphaFoldDB" id="D5PCU3"/>
<dbReference type="EMBL" id="ADNV01000283">
    <property type="protein sequence ID" value="EFG76092.1"/>
    <property type="molecule type" value="Genomic_DNA"/>
</dbReference>
<feature type="non-terminal residue" evidence="1">
    <location>
        <position position="48"/>
    </location>
</feature>
<accession>D5PCU3</accession>
<gene>
    <name evidence="1" type="ORF">HMPREF0591_3987</name>
</gene>